<organism evidence="3">
    <name type="scientific">viral metagenome</name>
    <dbReference type="NCBI Taxonomy" id="1070528"/>
    <lineage>
        <taxon>unclassified sequences</taxon>
        <taxon>metagenomes</taxon>
        <taxon>organismal metagenomes</taxon>
    </lineage>
</organism>
<keyword evidence="2" id="KW-0472">Membrane</keyword>
<feature type="compositionally biased region" description="Basic and acidic residues" evidence="1">
    <location>
        <begin position="190"/>
        <end position="205"/>
    </location>
</feature>
<feature type="transmembrane region" description="Helical" evidence="2">
    <location>
        <begin position="24"/>
        <end position="43"/>
    </location>
</feature>
<evidence type="ECO:0000256" key="2">
    <source>
        <dbReference type="SAM" id="Phobius"/>
    </source>
</evidence>
<protein>
    <submittedName>
        <fullName evidence="3">Uncharacterized protein</fullName>
    </submittedName>
</protein>
<proteinExistence type="predicted"/>
<dbReference type="AlphaFoldDB" id="A0A6C0K0M9"/>
<dbReference type="EMBL" id="MN740751">
    <property type="protein sequence ID" value="QHU10197.1"/>
    <property type="molecule type" value="Genomic_DNA"/>
</dbReference>
<feature type="region of interest" description="Disordered" evidence="1">
    <location>
        <begin position="182"/>
        <end position="209"/>
    </location>
</feature>
<name>A0A6C0K0M9_9ZZZZ</name>
<keyword evidence="2" id="KW-0812">Transmembrane</keyword>
<evidence type="ECO:0000256" key="1">
    <source>
        <dbReference type="SAM" id="MobiDB-lite"/>
    </source>
</evidence>
<reference evidence="3" key="1">
    <citation type="journal article" date="2020" name="Nature">
        <title>Giant virus diversity and host interactions through global metagenomics.</title>
        <authorList>
            <person name="Schulz F."/>
            <person name="Roux S."/>
            <person name="Paez-Espino D."/>
            <person name="Jungbluth S."/>
            <person name="Walsh D.A."/>
            <person name="Denef V.J."/>
            <person name="McMahon K.D."/>
            <person name="Konstantinidis K.T."/>
            <person name="Eloe-Fadrosh E.A."/>
            <person name="Kyrpides N.C."/>
            <person name="Woyke T."/>
        </authorList>
    </citation>
    <scope>NUCLEOTIDE SEQUENCE</scope>
    <source>
        <strain evidence="3">GVMAG-S-1101164-67</strain>
    </source>
</reference>
<keyword evidence="2" id="KW-1133">Transmembrane helix</keyword>
<sequence length="319" mass="37125">MISTISNTQKSEQVSIVTNIKHKVVYSFRFTMFLLIRLVYYVMYEYGIWEKPPPPTTITTLSDDYIKLQTSKFLASYDKYSQDSFNENIEKCFYDKKLHALAVEEAENELEKTWRRRIMFENTPRGNVIMYYDAYKQGFVYYSDASNMPYFLINAVVMKYVVLYRCRDFFIDNQLTPENKHSPLLAINTKPEEPSRDTPAEKPTEKTPALKSSAFAKLKNYNTISGKLNTPNKIDQSEKNDNEKTDEKKYIRNKIIYSGKISNFSLLQTPKVVKHVAFSSDLLDGLKANSEVQNRVFSYKDFKKLKDKQTEAGAESEAQ</sequence>
<accession>A0A6C0K0M9</accession>
<evidence type="ECO:0000313" key="3">
    <source>
        <dbReference type="EMBL" id="QHU10197.1"/>
    </source>
</evidence>